<evidence type="ECO:0000313" key="2">
    <source>
        <dbReference type="EMBL" id="KAK8778042.1"/>
    </source>
</evidence>
<keyword evidence="1" id="KW-1133">Transmembrane helix</keyword>
<evidence type="ECO:0000256" key="1">
    <source>
        <dbReference type="SAM" id="Phobius"/>
    </source>
</evidence>
<organism evidence="2 3">
    <name type="scientific">Amblyomma americanum</name>
    <name type="common">Lone star tick</name>
    <dbReference type="NCBI Taxonomy" id="6943"/>
    <lineage>
        <taxon>Eukaryota</taxon>
        <taxon>Metazoa</taxon>
        <taxon>Ecdysozoa</taxon>
        <taxon>Arthropoda</taxon>
        <taxon>Chelicerata</taxon>
        <taxon>Arachnida</taxon>
        <taxon>Acari</taxon>
        <taxon>Parasitiformes</taxon>
        <taxon>Ixodida</taxon>
        <taxon>Ixodoidea</taxon>
        <taxon>Ixodidae</taxon>
        <taxon>Amblyomminae</taxon>
        <taxon>Amblyomma</taxon>
    </lineage>
</organism>
<reference evidence="2 3" key="1">
    <citation type="journal article" date="2023" name="Arcadia Sci">
        <title>De novo assembly of a long-read Amblyomma americanum tick genome.</title>
        <authorList>
            <person name="Chou S."/>
            <person name="Poskanzer K.E."/>
            <person name="Rollins M."/>
            <person name="Thuy-Boun P.S."/>
        </authorList>
    </citation>
    <scope>NUCLEOTIDE SEQUENCE [LARGE SCALE GENOMIC DNA]</scope>
    <source>
        <strain evidence="2">F_SG_1</strain>
        <tissue evidence="2">Salivary glands</tissue>
    </source>
</reference>
<evidence type="ECO:0000313" key="3">
    <source>
        <dbReference type="Proteomes" id="UP001321473"/>
    </source>
</evidence>
<accession>A0AAQ4ETL3</accession>
<dbReference type="GO" id="GO:0008168">
    <property type="term" value="F:methyltransferase activity"/>
    <property type="evidence" value="ECO:0007669"/>
    <property type="project" value="TreeGrafter"/>
</dbReference>
<dbReference type="PANTHER" id="PTHR45036:SF1">
    <property type="entry name" value="METHYLTRANSFERASE LIKE 7A"/>
    <property type="match status" value="1"/>
</dbReference>
<dbReference type="EMBL" id="JARKHS020011154">
    <property type="protein sequence ID" value="KAK8778042.1"/>
    <property type="molecule type" value="Genomic_DNA"/>
</dbReference>
<protein>
    <recommendedName>
        <fullName evidence="4">Methyltransferase</fullName>
    </recommendedName>
</protein>
<keyword evidence="3" id="KW-1185">Reference proteome</keyword>
<keyword evidence="1" id="KW-0472">Membrane</keyword>
<sequence>MHREAKFTISGLTRSTTMQKWVNVVCAHAVLAFNGLCGVVLLPVLLYSHRLQEIFFAIIYRVCQCVWDPSIAPVRRALLSRLDGMESRDSSLRSRGAVRVLEVGAAYGANLDFFHRPVEYWKVEPNTAFEATFQKKLAANPKVRCPRSMALSLF</sequence>
<dbReference type="Proteomes" id="UP001321473">
    <property type="component" value="Unassembled WGS sequence"/>
</dbReference>
<keyword evidence="1" id="KW-0812">Transmembrane</keyword>
<feature type="transmembrane region" description="Helical" evidence="1">
    <location>
        <begin position="21"/>
        <end position="46"/>
    </location>
</feature>
<evidence type="ECO:0008006" key="4">
    <source>
        <dbReference type="Google" id="ProtNLM"/>
    </source>
</evidence>
<dbReference type="InterPro" id="IPR052356">
    <property type="entry name" value="Thiol_S-MT"/>
</dbReference>
<dbReference type="PANTHER" id="PTHR45036">
    <property type="entry name" value="METHYLTRANSFERASE LIKE 7B"/>
    <property type="match status" value="1"/>
</dbReference>
<name>A0AAQ4ETL3_AMBAM</name>
<proteinExistence type="predicted"/>
<dbReference type="AlphaFoldDB" id="A0AAQ4ETL3"/>
<comment type="caution">
    <text evidence="2">The sequence shown here is derived from an EMBL/GenBank/DDBJ whole genome shotgun (WGS) entry which is preliminary data.</text>
</comment>
<gene>
    <name evidence="2" type="ORF">V5799_020614</name>
</gene>